<evidence type="ECO:0000259" key="1">
    <source>
        <dbReference type="Pfam" id="PF20591"/>
    </source>
</evidence>
<dbReference type="RefSeq" id="WP_101577064.1">
    <property type="nucleotide sequence ID" value="NZ_PGVA01000020.1"/>
</dbReference>
<reference evidence="3 5" key="2">
    <citation type="submission" date="2017-12" db="EMBL/GenBank/DDBJ databases">
        <title>Comparative Functional Genomics of Dry Heat Resistant strains isolated from the Viking Spacecraft.</title>
        <authorList>
            <person name="Seuylemezian A."/>
            <person name="Cooper K."/>
            <person name="Vaishampayan P."/>
        </authorList>
    </citation>
    <scope>NUCLEOTIDE SEQUENCE [LARGE SCALE GENOMIC DNA]</scope>
    <source>
        <strain evidence="3 5">ATCC 29669</strain>
    </source>
</reference>
<feature type="domain" description="DUF6792" evidence="1">
    <location>
        <begin position="20"/>
        <end position="251"/>
    </location>
</feature>
<dbReference type="Pfam" id="PF20591">
    <property type="entry name" value="DUF6792"/>
    <property type="match status" value="1"/>
</dbReference>
<evidence type="ECO:0000313" key="3">
    <source>
        <dbReference type="EMBL" id="PLR95368.1"/>
    </source>
</evidence>
<gene>
    <name evidence="2" type="ORF">CU635_09145</name>
    <name evidence="3" type="ORF">CVD25_14990</name>
</gene>
<comment type="caution">
    <text evidence="2">The sequence shown here is derived from an EMBL/GenBank/DDBJ whole genome shotgun (WGS) entry which is preliminary data.</text>
</comment>
<dbReference type="AlphaFoldDB" id="A0A2N5GMU8"/>
<dbReference type="OrthoDB" id="2712710at2"/>
<proteinExistence type="predicted"/>
<dbReference type="Proteomes" id="UP000234951">
    <property type="component" value="Unassembled WGS sequence"/>
</dbReference>
<accession>A0A2N5GMU8</accession>
<name>A0A2N5GMU8_9BACI</name>
<evidence type="ECO:0000313" key="2">
    <source>
        <dbReference type="EMBL" id="PLR83451.1"/>
    </source>
</evidence>
<dbReference type="EMBL" id="PGVD01000039">
    <property type="protein sequence ID" value="PLR95368.1"/>
    <property type="molecule type" value="Genomic_DNA"/>
</dbReference>
<evidence type="ECO:0000313" key="4">
    <source>
        <dbReference type="Proteomes" id="UP000234951"/>
    </source>
</evidence>
<dbReference type="Proteomes" id="UP000235114">
    <property type="component" value="Unassembled WGS sequence"/>
</dbReference>
<evidence type="ECO:0000313" key="5">
    <source>
        <dbReference type="Proteomes" id="UP000235114"/>
    </source>
</evidence>
<dbReference type="EMBL" id="PGVA01000020">
    <property type="protein sequence ID" value="PLR83451.1"/>
    <property type="molecule type" value="Genomic_DNA"/>
</dbReference>
<dbReference type="InterPro" id="IPR046742">
    <property type="entry name" value="DUF6792"/>
</dbReference>
<organism evidence="2 4">
    <name type="scientific">Bacillus canaveralius</name>
    <dbReference type="NCBI Taxonomy" id="1403243"/>
    <lineage>
        <taxon>Bacteria</taxon>
        <taxon>Bacillati</taxon>
        <taxon>Bacillota</taxon>
        <taxon>Bacilli</taxon>
        <taxon>Bacillales</taxon>
        <taxon>Bacillaceae</taxon>
        <taxon>Bacillus</taxon>
    </lineage>
</organism>
<reference evidence="2 4" key="1">
    <citation type="submission" date="2017-11" db="EMBL/GenBank/DDBJ databases">
        <title>Comparitive Functional Genomics of Dry Heat Resistant strains isolated from the Viking Spacecraft.</title>
        <authorList>
            <person name="Seuylemezian A."/>
            <person name="Cooper K."/>
            <person name="Vaishampayan P."/>
        </authorList>
    </citation>
    <scope>NUCLEOTIDE SEQUENCE [LARGE SCALE GENOMIC DNA]</scope>
    <source>
        <strain evidence="2 4">M4.6</strain>
    </source>
</reference>
<sequence length="670" mass="75134">MSEKEILNTDILRARIAELEYGKSEKISVEGIRKIYIEETGMEPPGEITIYHSSDTQGIEELKSNGKDSGFDGTIIHFYNPAKNINRSYTITRGSETLEDGGKGHPHDWIYNGLGIFTGKINEQFADAKRFDMMVTQKITEKVEKETQELRLQKSAIGHSLGGNLVQMLQLTTNSFDNVYALNDAPPSAYQLALVDSYFRFSLADKFNRDPENFDELYTIPPAELKSFAEEYYKEKGANIHHLTAQEDVLYGVSGVRGFLDLGDRTFVDTDPGFAGLRGTFANLSDKDLQVLQMFLATMAPYYQENGMDGLMRGLIGVDQEFYTLLDTIEAEWGKLMDGPDWSSVDVNIAVPAGGFPSRVVNVTVPLPIPEFPTELVYALGQLGLRVEEIGKRLAKLSENLPALINMAAGVTLIIRYEIASYLNEIEGHIHNITKSIGSLGDLLIKDLFDPGIADYEKYVIGILDVAATIMQETANIKDKFKKIFDGSIEFIDGFGKAAEAHGVAHVASSLAAQDGKRYVGNDMYRFKVTSEGQRIEVNLSSAVRIYQIGIDKYQDKADMLNKLKESYHRQYLDDFQTRKSRLIGAINDMEANPHSYRYLLPGGDVEMRGISVHESINPLDAIFTDTFEDAFHYFQAEQTKGIEQLRSIRSSIEKLFQEDKNISTIFDLR</sequence>
<protein>
    <recommendedName>
        <fullName evidence="1">DUF6792 domain-containing protein</fullName>
    </recommendedName>
</protein>
<keyword evidence="5" id="KW-1185">Reference proteome</keyword>